<feature type="compositionally biased region" description="Basic and acidic residues" evidence="1">
    <location>
        <begin position="208"/>
        <end position="227"/>
    </location>
</feature>
<feature type="compositionally biased region" description="Basic and acidic residues" evidence="1">
    <location>
        <begin position="26"/>
        <end position="36"/>
    </location>
</feature>
<evidence type="ECO:0000313" key="3">
    <source>
        <dbReference type="Proteomes" id="UP000887561"/>
    </source>
</evidence>
<dbReference type="InterPro" id="IPR055352">
    <property type="entry name" value="CCD_aECM"/>
</dbReference>
<reference evidence="4" key="1">
    <citation type="submission" date="2022-11" db="UniProtKB">
        <authorList>
            <consortium name="WormBaseParasite"/>
        </authorList>
    </citation>
    <scope>IDENTIFICATION</scope>
</reference>
<organism evidence="3 4">
    <name type="scientific">Meloidogyne javanica</name>
    <name type="common">Root-knot nematode worm</name>
    <dbReference type="NCBI Taxonomy" id="6303"/>
    <lineage>
        <taxon>Eukaryota</taxon>
        <taxon>Metazoa</taxon>
        <taxon>Ecdysozoa</taxon>
        <taxon>Nematoda</taxon>
        <taxon>Chromadorea</taxon>
        <taxon>Rhabditida</taxon>
        <taxon>Tylenchina</taxon>
        <taxon>Tylenchomorpha</taxon>
        <taxon>Tylenchoidea</taxon>
        <taxon>Meloidogynidae</taxon>
        <taxon>Meloidogyninae</taxon>
        <taxon>Meloidogyne</taxon>
        <taxon>Meloidogyne incognita group</taxon>
    </lineage>
</organism>
<feature type="domain" description="aECM cysteine-cradle" evidence="2">
    <location>
        <begin position="154"/>
        <end position="203"/>
    </location>
</feature>
<feature type="compositionally biased region" description="Basic and acidic residues" evidence="1">
    <location>
        <begin position="117"/>
        <end position="129"/>
    </location>
</feature>
<dbReference type="Proteomes" id="UP000887561">
    <property type="component" value="Unplaced"/>
</dbReference>
<evidence type="ECO:0000259" key="2">
    <source>
        <dbReference type="Pfam" id="PF23626"/>
    </source>
</evidence>
<evidence type="ECO:0000313" key="4">
    <source>
        <dbReference type="WBParaSite" id="scaffold11387_cov298.g15531"/>
    </source>
</evidence>
<sequence length="240" mass="28391">MIITEANEEDSFAFVTESSSIDEGDKEDKSSNEGQEKAVNVAPYASSLVERLALARRLREEQVKLEMMEAVRQEQLGINEPDPQLTERKKEIENRLLQLAHAERFHRAMLERQKIEQQLERQRSNERRYPTTTEKSSVNTSQTQLPSNNENNLNICERVVRFIRLFKISRPRLWIETNCKFAKKHFPNASCERIGGLLNECLMEERKRINKEDQGRRENEGRRKDEERREDEEESEDKKR</sequence>
<dbReference type="AlphaFoldDB" id="A0A915LF79"/>
<dbReference type="WBParaSite" id="scaffold11387_cov298.g15531">
    <property type="protein sequence ID" value="scaffold11387_cov298.g15531"/>
    <property type="gene ID" value="scaffold11387_cov298.g15531"/>
</dbReference>
<protein>
    <recommendedName>
        <fullName evidence="2">aECM cysteine-cradle domain-containing protein</fullName>
    </recommendedName>
</protein>
<feature type="region of interest" description="Disordered" evidence="1">
    <location>
        <begin position="117"/>
        <end position="149"/>
    </location>
</feature>
<keyword evidence="3" id="KW-1185">Reference proteome</keyword>
<feature type="region of interest" description="Disordered" evidence="1">
    <location>
        <begin position="208"/>
        <end position="240"/>
    </location>
</feature>
<feature type="region of interest" description="Disordered" evidence="1">
    <location>
        <begin position="1"/>
        <end position="39"/>
    </location>
</feature>
<evidence type="ECO:0000256" key="1">
    <source>
        <dbReference type="SAM" id="MobiDB-lite"/>
    </source>
</evidence>
<proteinExistence type="predicted"/>
<accession>A0A915LF79</accession>
<dbReference type="PANTHER" id="PTHR37435">
    <property type="entry name" value="PROTEIN CBG14344"/>
    <property type="match status" value="1"/>
</dbReference>
<feature type="compositionally biased region" description="Acidic residues" evidence="1">
    <location>
        <begin position="1"/>
        <end position="11"/>
    </location>
</feature>
<name>A0A915LF79_MELJA</name>
<dbReference type="Pfam" id="PF23626">
    <property type="entry name" value="CCD_aECM"/>
    <property type="match status" value="1"/>
</dbReference>
<feature type="compositionally biased region" description="Acidic residues" evidence="1">
    <location>
        <begin position="228"/>
        <end position="240"/>
    </location>
</feature>
<feature type="compositionally biased region" description="Polar residues" evidence="1">
    <location>
        <begin position="130"/>
        <end position="149"/>
    </location>
</feature>